<evidence type="ECO:0000313" key="1">
    <source>
        <dbReference type="EMBL" id="MBA0660119.1"/>
    </source>
</evidence>
<accession>A0A7J8VCF7</accession>
<sequence length="167" mass="18928">KDLASWEEIFKIQSLKRKTEAGKKVGIPFQRILLFLFELPLGGNVGPFSLYIMPCGIWIPQGHYKAALICGHLVRTKAIATLCCTWGIVKFPVLARGQKGQACRYCHYSSGKTSKTATDQDVELECQVSKALCPHLPLVLAIKGKAYYEYYYYCSYSILEYDFLRLN</sequence>
<keyword evidence="2" id="KW-1185">Reference proteome</keyword>
<dbReference type="Proteomes" id="UP000593573">
    <property type="component" value="Unassembled WGS sequence"/>
</dbReference>
<proteinExistence type="predicted"/>
<evidence type="ECO:0000313" key="2">
    <source>
        <dbReference type="Proteomes" id="UP000593573"/>
    </source>
</evidence>
<dbReference type="EMBL" id="JABFAB010000009">
    <property type="protein sequence ID" value="MBA0660119.1"/>
    <property type="molecule type" value="Genomic_DNA"/>
</dbReference>
<reference evidence="1 2" key="1">
    <citation type="journal article" date="2019" name="Genome Biol. Evol.">
        <title>Insights into the evolution of the New World diploid cottons (Gossypium, subgenus Houzingenia) based on genome sequencing.</title>
        <authorList>
            <person name="Grover C.E."/>
            <person name="Arick M.A. 2nd"/>
            <person name="Thrash A."/>
            <person name="Conover J.L."/>
            <person name="Sanders W.S."/>
            <person name="Peterson D.G."/>
            <person name="Frelichowski J.E."/>
            <person name="Scheffler J.A."/>
            <person name="Scheffler B.E."/>
            <person name="Wendel J.F."/>
        </authorList>
    </citation>
    <scope>NUCLEOTIDE SEQUENCE [LARGE SCALE GENOMIC DNA]</scope>
    <source>
        <strain evidence="1">57</strain>
        <tissue evidence="1">Leaf</tissue>
    </source>
</reference>
<organism evidence="1 2">
    <name type="scientific">Gossypium klotzschianum</name>
    <dbReference type="NCBI Taxonomy" id="34286"/>
    <lineage>
        <taxon>Eukaryota</taxon>
        <taxon>Viridiplantae</taxon>
        <taxon>Streptophyta</taxon>
        <taxon>Embryophyta</taxon>
        <taxon>Tracheophyta</taxon>
        <taxon>Spermatophyta</taxon>
        <taxon>Magnoliopsida</taxon>
        <taxon>eudicotyledons</taxon>
        <taxon>Gunneridae</taxon>
        <taxon>Pentapetalae</taxon>
        <taxon>rosids</taxon>
        <taxon>malvids</taxon>
        <taxon>Malvales</taxon>
        <taxon>Malvaceae</taxon>
        <taxon>Malvoideae</taxon>
        <taxon>Gossypium</taxon>
    </lineage>
</organism>
<dbReference type="AlphaFoldDB" id="A0A7J8VCF7"/>
<feature type="non-terminal residue" evidence="1">
    <location>
        <position position="1"/>
    </location>
</feature>
<protein>
    <submittedName>
        <fullName evidence="1">Uncharacterized protein</fullName>
    </submittedName>
</protein>
<name>A0A7J8VCF7_9ROSI</name>
<comment type="caution">
    <text evidence="1">The sequence shown here is derived from an EMBL/GenBank/DDBJ whole genome shotgun (WGS) entry which is preliminary data.</text>
</comment>
<dbReference type="OrthoDB" id="10282554at2759"/>
<gene>
    <name evidence="1" type="ORF">Goklo_012171</name>
</gene>